<sequence length="180" mass="16318">MCSSGGIGATGAGSSTAAAPDSTATSPAQICASSCSSSDQTALAQLGTTACAESATCVCTTLEGLSSSCQTCVLNTEFLTPADLQNECAPVLSNSGSAGAATGSPTQGAGSSAGAGGTTPTSAAGGSGGSGGSGASNSASGAAAASSSPAAPKSGALPSVDLRLAMVVLGGMLAGGMLLL</sequence>
<protein>
    <submittedName>
        <fullName evidence="2">Uncharacterized protein</fullName>
    </submittedName>
</protein>
<feature type="region of interest" description="Disordered" evidence="1">
    <location>
        <begin position="1"/>
        <end position="20"/>
    </location>
</feature>
<evidence type="ECO:0000313" key="3">
    <source>
        <dbReference type="Proteomes" id="UP000076738"/>
    </source>
</evidence>
<reference evidence="2 3" key="1">
    <citation type="journal article" date="2016" name="Mol. Biol. Evol.">
        <title>Comparative Genomics of Early-Diverging Mushroom-Forming Fungi Provides Insights into the Origins of Lignocellulose Decay Capabilities.</title>
        <authorList>
            <person name="Nagy L.G."/>
            <person name="Riley R."/>
            <person name="Tritt A."/>
            <person name="Adam C."/>
            <person name="Daum C."/>
            <person name="Floudas D."/>
            <person name="Sun H."/>
            <person name="Yadav J.S."/>
            <person name="Pangilinan J."/>
            <person name="Larsson K.H."/>
            <person name="Matsuura K."/>
            <person name="Barry K."/>
            <person name="Labutti K."/>
            <person name="Kuo R."/>
            <person name="Ohm R.A."/>
            <person name="Bhattacharya S.S."/>
            <person name="Shirouzu T."/>
            <person name="Yoshinaga Y."/>
            <person name="Martin F.M."/>
            <person name="Grigoriev I.V."/>
            <person name="Hibbett D.S."/>
        </authorList>
    </citation>
    <scope>NUCLEOTIDE SEQUENCE [LARGE SCALE GENOMIC DNA]</scope>
    <source>
        <strain evidence="2 3">TUFC12733</strain>
    </source>
</reference>
<evidence type="ECO:0000313" key="2">
    <source>
        <dbReference type="EMBL" id="KZO96555.1"/>
    </source>
</evidence>
<feature type="compositionally biased region" description="Gly residues" evidence="1">
    <location>
        <begin position="1"/>
        <end position="11"/>
    </location>
</feature>
<feature type="compositionally biased region" description="Low complexity" evidence="1">
    <location>
        <begin position="135"/>
        <end position="153"/>
    </location>
</feature>
<dbReference type="AlphaFoldDB" id="A0A167MBZ0"/>
<dbReference type="Proteomes" id="UP000076738">
    <property type="component" value="Unassembled WGS sequence"/>
</dbReference>
<evidence type="ECO:0000256" key="1">
    <source>
        <dbReference type="SAM" id="MobiDB-lite"/>
    </source>
</evidence>
<dbReference type="EMBL" id="KV417283">
    <property type="protein sequence ID" value="KZO96555.1"/>
    <property type="molecule type" value="Genomic_DNA"/>
</dbReference>
<keyword evidence="3" id="KW-1185">Reference proteome</keyword>
<organism evidence="2 3">
    <name type="scientific">Calocera viscosa (strain TUFC12733)</name>
    <dbReference type="NCBI Taxonomy" id="1330018"/>
    <lineage>
        <taxon>Eukaryota</taxon>
        <taxon>Fungi</taxon>
        <taxon>Dikarya</taxon>
        <taxon>Basidiomycota</taxon>
        <taxon>Agaricomycotina</taxon>
        <taxon>Dacrymycetes</taxon>
        <taxon>Dacrymycetales</taxon>
        <taxon>Dacrymycetaceae</taxon>
        <taxon>Calocera</taxon>
    </lineage>
</organism>
<feature type="compositionally biased region" description="Gly residues" evidence="1">
    <location>
        <begin position="125"/>
        <end position="134"/>
    </location>
</feature>
<accession>A0A167MBZ0</accession>
<dbReference type="STRING" id="1330018.A0A167MBZ0"/>
<feature type="compositionally biased region" description="Low complexity" evidence="1">
    <location>
        <begin position="95"/>
        <end position="110"/>
    </location>
</feature>
<name>A0A167MBZ0_CALVF</name>
<proteinExistence type="predicted"/>
<feature type="region of interest" description="Disordered" evidence="1">
    <location>
        <begin position="95"/>
        <end position="153"/>
    </location>
</feature>
<gene>
    <name evidence="2" type="ORF">CALVIDRAFT_107520</name>
</gene>